<keyword evidence="2 4" id="KW-0238">DNA-binding</keyword>
<gene>
    <name evidence="6" type="ORF">H8E29_10610</name>
</gene>
<accession>A0A8J6NPG7</accession>
<reference evidence="6 7" key="1">
    <citation type="submission" date="2020-08" db="EMBL/GenBank/DDBJ databases">
        <title>Bridging the membrane lipid divide: bacteria of the FCB group superphylum have the potential to synthesize archaeal ether lipids.</title>
        <authorList>
            <person name="Villanueva L."/>
            <person name="Von Meijenfeldt F.A.B."/>
            <person name="Westbye A.B."/>
            <person name="Yadav S."/>
            <person name="Hopmans E.C."/>
            <person name="Dutilh B.E."/>
            <person name="Sinninghe Damste J.S."/>
        </authorList>
    </citation>
    <scope>NUCLEOTIDE SEQUENCE [LARGE SCALE GENOMIC DNA]</scope>
    <source>
        <strain evidence="6">NIOZ-UU36</strain>
    </source>
</reference>
<dbReference type="EMBL" id="JACNJN010000119">
    <property type="protein sequence ID" value="MBC8335709.1"/>
    <property type="molecule type" value="Genomic_DNA"/>
</dbReference>
<sequence>MKLFSLKGYINTGINEIIEAVNSSKGGFYNHFSSKDELFHEVLAEAQKIWRARILFGLDEIESPVGKIIKFLENYKDRYLIDSDNFPGGCIFVTFSVELDDQRPHLCKKVNEGFVGVKQMLKRYLEEAKAIGEFKGYVDTDMVSEMIFSGMLGASVLYGIEKSSTTLEKSINTLICYLKLL</sequence>
<evidence type="ECO:0000259" key="5">
    <source>
        <dbReference type="PROSITE" id="PS50977"/>
    </source>
</evidence>
<dbReference type="Pfam" id="PF00440">
    <property type="entry name" value="TetR_N"/>
    <property type="match status" value="1"/>
</dbReference>
<dbReference type="PANTHER" id="PTHR47506">
    <property type="entry name" value="TRANSCRIPTIONAL REGULATORY PROTEIN"/>
    <property type="match status" value="1"/>
</dbReference>
<dbReference type="Proteomes" id="UP000614469">
    <property type="component" value="Unassembled WGS sequence"/>
</dbReference>
<dbReference type="InterPro" id="IPR009057">
    <property type="entry name" value="Homeodomain-like_sf"/>
</dbReference>
<comment type="caution">
    <text evidence="6">The sequence shown here is derived from an EMBL/GenBank/DDBJ whole genome shotgun (WGS) entry which is preliminary data.</text>
</comment>
<evidence type="ECO:0000256" key="1">
    <source>
        <dbReference type="ARBA" id="ARBA00023015"/>
    </source>
</evidence>
<dbReference type="InterPro" id="IPR001647">
    <property type="entry name" value="HTH_TetR"/>
</dbReference>
<dbReference type="InterPro" id="IPR011075">
    <property type="entry name" value="TetR_C"/>
</dbReference>
<dbReference type="Gene3D" id="1.10.357.10">
    <property type="entry name" value="Tetracycline Repressor, domain 2"/>
    <property type="match status" value="1"/>
</dbReference>
<organism evidence="6 7">
    <name type="scientific">Candidatus Desulfolinea nitratireducens</name>
    <dbReference type="NCBI Taxonomy" id="2841698"/>
    <lineage>
        <taxon>Bacteria</taxon>
        <taxon>Bacillati</taxon>
        <taxon>Chloroflexota</taxon>
        <taxon>Anaerolineae</taxon>
        <taxon>Anaerolineales</taxon>
        <taxon>Anaerolineales incertae sedis</taxon>
        <taxon>Candidatus Desulfolinea</taxon>
    </lineage>
</organism>
<dbReference type="Pfam" id="PF16925">
    <property type="entry name" value="TetR_C_13"/>
    <property type="match status" value="1"/>
</dbReference>
<feature type="domain" description="HTH tetR-type" evidence="5">
    <location>
        <begin position="1"/>
        <end position="50"/>
    </location>
</feature>
<dbReference type="PROSITE" id="PS50977">
    <property type="entry name" value="HTH_TETR_2"/>
    <property type="match status" value="1"/>
</dbReference>
<feature type="DNA-binding region" description="H-T-H motif" evidence="4">
    <location>
        <begin position="13"/>
        <end position="32"/>
    </location>
</feature>
<dbReference type="InterPro" id="IPR036271">
    <property type="entry name" value="Tet_transcr_reg_TetR-rel_C_sf"/>
</dbReference>
<dbReference type="Gene3D" id="1.10.10.60">
    <property type="entry name" value="Homeodomain-like"/>
    <property type="match status" value="1"/>
</dbReference>
<dbReference type="SUPFAM" id="SSF46689">
    <property type="entry name" value="Homeodomain-like"/>
    <property type="match status" value="1"/>
</dbReference>
<evidence type="ECO:0000256" key="3">
    <source>
        <dbReference type="ARBA" id="ARBA00023163"/>
    </source>
</evidence>
<dbReference type="GO" id="GO:0003677">
    <property type="term" value="F:DNA binding"/>
    <property type="evidence" value="ECO:0007669"/>
    <property type="project" value="UniProtKB-UniRule"/>
</dbReference>
<dbReference type="AlphaFoldDB" id="A0A8J6NPG7"/>
<dbReference type="PANTHER" id="PTHR47506:SF1">
    <property type="entry name" value="HTH-TYPE TRANSCRIPTIONAL REGULATOR YJDC"/>
    <property type="match status" value="1"/>
</dbReference>
<proteinExistence type="predicted"/>
<evidence type="ECO:0000256" key="2">
    <source>
        <dbReference type="ARBA" id="ARBA00023125"/>
    </source>
</evidence>
<keyword evidence="1" id="KW-0805">Transcription regulation</keyword>
<evidence type="ECO:0000313" key="7">
    <source>
        <dbReference type="Proteomes" id="UP000614469"/>
    </source>
</evidence>
<dbReference type="SUPFAM" id="SSF48498">
    <property type="entry name" value="Tetracyclin repressor-like, C-terminal domain"/>
    <property type="match status" value="1"/>
</dbReference>
<evidence type="ECO:0000256" key="4">
    <source>
        <dbReference type="PROSITE-ProRule" id="PRU00335"/>
    </source>
</evidence>
<evidence type="ECO:0000313" key="6">
    <source>
        <dbReference type="EMBL" id="MBC8335709.1"/>
    </source>
</evidence>
<protein>
    <submittedName>
        <fullName evidence="6">TetR/AcrR family transcriptional regulator</fullName>
    </submittedName>
</protein>
<name>A0A8J6NPG7_9CHLR</name>
<keyword evidence="3" id="KW-0804">Transcription</keyword>